<dbReference type="PIRSF" id="PIRSF006515">
    <property type="entry name" value="KRR1"/>
    <property type="match status" value="1"/>
</dbReference>
<evidence type="ECO:0000256" key="1">
    <source>
        <dbReference type="ARBA" id="ARBA00004604"/>
    </source>
</evidence>
<proteinExistence type="inferred from homology"/>
<feature type="region of interest" description="Disordered" evidence="12">
    <location>
        <begin position="1"/>
        <end position="20"/>
    </location>
</feature>
<evidence type="ECO:0000256" key="10">
    <source>
        <dbReference type="ARBA" id="ARBA00025908"/>
    </source>
</evidence>
<dbReference type="InterPro" id="IPR041174">
    <property type="entry name" value="KRR1-like_KH1"/>
</dbReference>
<dbReference type="PANTHER" id="PTHR12581:SF0">
    <property type="entry name" value="KRR1 SMALL SUBUNIT PROCESSOME COMPONENT HOMOLOG"/>
    <property type="match status" value="1"/>
</dbReference>
<evidence type="ECO:0000256" key="4">
    <source>
        <dbReference type="ARBA" id="ARBA00022517"/>
    </source>
</evidence>
<feature type="compositionally biased region" description="Basic and acidic residues" evidence="12">
    <location>
        <begin position="297"/>
        <end position="323"/>
    </location>
</feature>
<comment type="function">
    <text evidence="9">Required for 40S ribosome biogenesis. Involved in nucleolar processing of pre-18S ribosomal RNA and ribosome assembly. Essential for vegetative growth.</text>
</comment>
<keyword evidence="7 11" id="KW-0539">Nucleus</keyword>
<dbReference type="EMBL" id="JBBXMP010000100">
    <property type="protein sequence ID" value="KAL0062651.1"/>
    <property type="molecule type" value="Genomic_DNA"/>
</dbReference>
<keyword evidence="6 11" id="KW-0694">RNA-binding</keyword>
<dbReference type="InterPro" id="IPR048549">
    <property type="entry name" value="KRR1-like_KH2_euk"/>
</dbReference>
<reference evidence="14 15" key="1">
    <citation type="submission" date="2024-05" db="EMBL/GenBank/DDBJ databases">
        <title>A draft genome resource for the thread blight pathogen Marasmius tenuissimus strain MS-2.</title>
        <authorList>
            <person name="Yulfo-Soto G.E."/>
            <person name="Baruah I.K."/>
            <person name="Amoako-Attah I."/>
            <person name="Bukari Y."/>
            <person name="Meinhardt L.W."/>
            <person name="Bailey B.A."/>
            <person name="Cohen S.P."/>
        </authorList>
    </citation>
    <scope>NUCLEOTIDE SEQUENCE [LARGE SCALE GENOMIC DNA]</scope>
    <source>
        <strain evidence="14 15">MS-2</strain>
    </source>
</reference>
<comment type="subunit">
    <text evidence="10">Component of the ribosomal small subunit (SSU) processome composed of at least 40 protein subunits and snoRNA U3. Interacts with snoRNA U3. Interacts with MPP10, KRI1 and with ribosomal proteins RPS1A, RPS4A, RPS4B, RPS8A, RPS8B, RPS11A, RPS11B, RPS13, RPS24, RPS25, RPL4A, RPL7B, RPL8, RPL23, RPL25 and RPL28.</text>
</comment>
<evidence type="ECO:0000256" key="6">
    <source>
        <dbReference type="ARBA" id="ARBA00022884"/>
    </source>
</evidence>
<evidence type="ECO:0000256" key="9">
    <source>
        <dbReference type="ARBA" id="ARBA00024668"/>
    </source>
</evidence>
<feature type="compositionally biased region" description="Basic and acidic residues" evidence="12">
    <location>
        <begin position="331"/>
        <end position="342"/>
    </location>
</feature>
<sequence>MADEEAVVNRNKSHRKDKPWDTDDIDHSGLNFLFSWKIDTFKADDNKGGAFLEESSFATLFPKYREKYLREVWSAVTKALETHGVACTLDLVNGSMSVRTTRKTYDPYIILKARDMIKLLARGVAVQQAVKILEDNISCDIIKIGNLVRNKERFVKRRQRIIGPDGSTLKAIELLTQCYVLVQGNTVSVMGPHKSLKEVRRIVLDCMKNIHPIYRIKELMIRRELAKDPKLATESWDRFLPQFRKRHLKTSEKTVKKNERLEARNTARQVAGLEPATSQLVKKVDLQLESGEYFLKRHEKESRESEKRRQKQTENVEKKRAERGQAFVAPVEERDLTVEEKRQRKRKVVEDEPEERNEKPKKKKHKEKADAA</sequence>
<evidence type="ECO:0000256" key="12">
    <source>
        <dbReference type="SAM" id="MobiDB-lite"/>
    </source>
</evidence>
<feature type="domain" description="K Homology" evidence="13">
    <location>
        <begin position="138"/>
        <end position="208"/>
    </location>
</feature>
<feature type="region of interest" description="Disordered" evidence="12">
    <location>
        <begin position="297"/>
        <end position="372"/>
    </location>
</feature>
<dbReference type="InterPro" id="IPR024166">
    <property type="entry name" value="rRNA_assembly_KRR1"/>
</dbReference>
<dbReference type="SUPFAM" id="SSF54791">
    <property type="entry name" value="Eukaryotic type KH-domain (KH-domain type I)"/>
    <property type="match status" value="1"/>
</dbReference>
<evidence type="ECO:0000256" key="11">
    <source>
        <dbReference type="PIRNR" id="PIRNR006515"/>
    </source>
</evidence>
<comment type="caution">
    <text evidence="14">The sequence shown here is derived from an EMBL/GenBank/DDBJ whole genome shotgun (WGS) entry which is preliminary data.</text>
</comment>
<comment type="subcellular location">
    <subcellularLocation>
        <location evidence="1 11">Nucleus</location>
        <location evidence="1 11">Nucleolus</location>
    </subcellularLocation>
</comment>
<evidence type="ECO:0000256" key="5">
    <source>
        <dbReference type="ARBA" id="ARBA00022552"/>
    </source>
</evidence>
<evidence type="ECO:0000256" key="2">
    <source>
        <dbReference type="ARBA" id="ARBA00009344"/>
    </source>
</evidence>
<keyword evidence="15" id="KW-1185">Reference proteome</keyword>
<evidence type="ECO:0000313" key="14">
    <source>
        <dbReference type="EMBL" id="KAL0062651.1"/>
    </source>
</evidence>
<comment type="similarity">
    <text evidence="2 11">Belongs to the KRR1 family.</text>
</comment>
<evidence type="ECO:0000256" key="8">
    <source>
        <dbReference type="ARBA" id="ARBA00023274"/>
    </source>
</evidence>
<dbReference type="InterPro" id="IPR048550">
    <property type="entry name" value="KRR1-like_KH1_euk"/>
</dbReference>
<evidence type="ECO:0000313" key="15">
    <source>
        <dbReference type="Proteomes" id="UP001437256"/>
    </source>
</evidence>
<dbReference type="Proteomes" id="UP001437256">
    <property type="component" value="Unassembled WGS sequence"/>
</dbReference>
<dbReference type="Pfam" id="PF21800">
    <property type="entry name" value="KH_KRR1_2nd"/>
    <property type="match status" value="1"/>
</dbReference>
<name>A0ABR2ZM47_9AGAR</name>
<dbReference type="CDD" id="cd22394">
    <property type="entry name" value="KH-I_KRR1_rpt2"/>
    <property type="match status" value="1"/>
</dbReference>
<dbReference type="Pfam" id="PF17903">
    <property type="entry name" value="KH_KRR1_1st"/>
    <property type="match status" value="1"/>
</dbReference>
<dbReference type="Gene3D" id="3.30.1370.10">
    <property type="entry name" value="K Homology domain, type 1"/>
    <property type="match status" value="2"/>
</dbReference>
<evidence type="ECO:0000256" key="7">
    <source>
        <dbReference type="ARBA" id="ARBA00023242"/>
    </source>
</evidence>
<evidence type="ECO:0000256" key="3">
    <source>
        <dbReference type="ARBA" id="ARBA00017405"/>
    </source>
</evidence>
<gene>
    <name evidence="14" type="primary">KRR1</name>
    <name evidence="14" type="ORF">AAF712_010488</name>
</gene>
<dbReference type="InterPro" id="IPR004087">
    <property type="entry name" value="KH_dom"/>
</dbReference>
<accession>A0ABR2ZM47</accession>
<dbReference type="CDD" id="cd22393">
    <property type="entry name" value="KH-I_KRR1_rpt1"/>
    <property type="match status" value="1"/>
</dbReference>
<dbReference type="PANTHER" id="PTHR12581">
    <property type="entry name" value="HIV-1 REV BINDING PROTEIN 2, 3"/>
    <property type="match status" value="1"/>
</dbReference>
<dbReference type="InterPro" id="IPR036612">
    <property type="entry name" value="KH_dom_type_1_sf"/>
</dbReference>
<dbReference type="InterPro" id="IPR048548">
    <property type="entry name" value="KRR1-like_KH2"/>
</dbReference>
<dbReference type="SMART" id="SM00322">
    <property type="entry name" value="KH"/>
    <property type="match status" value="1"/>
</dbReference>
<protein>
    <recommendedName>
        <fullName evidence="3 11">KRR1 small subunit processome component</fullName>
    </recommendedName>
    <alternativeName>
        <fullName evidence="11">KRR-R motif-containing protein 1</fullName>
    </alternativeName>
</protein>
<keyword evidence="8 11" id="KW-0687">Ribonucleoprotein</keyword>
<keyword evidence="5 11" id="KW-0698">rRNA processing</keyword>
<evidence type="ECO:0000259" key="13">
    <source>
        <dbReference type="SMART" id="SM00322"/>
    </source>
</evidence>
<organism evidence="14 15">
    <name type="scientific">Marasmius tenuissimus</name>
    <dbReference type="NCBI Taxonomy" id="585030"/>
    <lineage>
        <taxon>Eukaryota</taxon>
        <taxon>Fungi</taxon>
        <taxon>Dikarya</taxon>
        <taxon>Basidiomycota</taxon>
        <taxon>Agaricomycotina</taxon>
        <taxon>Agaricomycetes</taxon>
        <taxon>Agaricomycetidae</taxon>
        <taxon>Agaricales</taxon>
        <taxon>Marasmiineae</taxon>
        <taxon>Marasmiaceae</taxon>
        <taxon>Marasmius</taxon>
    </lineage>
</organism>
<keyword evidence="4 11" id="KW-0690">Ribosome biogenesis</keyword>